<dbReference type="PANTHER" id="PTHR14043">
    <property type="entry name" value="CCAAT DISPLACEMENT PROTEIN-RELATED"/>
    <property type="match status" value="1"/>
</dbReference>
<protein>
    <submittedName>
        <fullName evidence="6">Protein CASP</fullName>
    </submittedName>
</protein>
<keyword evidence="1 2" id="KW-0175">Coiled coil</keyword>
<evidence type="ECO:0000313" key="6">
    <source>
        <dbReference type="WBParaSite" id="EVEC_0000604101-mRNA-1"/>
    </source>
</evidence>
<dbReference type="Proteomes" id="UP000274131">
    <property type="component" value="Unassembled WGS sequence"/>
</dbReference>
<keyword evidence="5" id="KW-1185">Reference proteome</keyword>
<dbReference type="EMBL" id="UXUI01008227">
    <property type="protein sequence ID" value="VDD90901.1"/>
    <property type="molecule type" value="Genomic_DNA"/>
</dbReference>
<organism evidence="6">
    <name type="scientific">Enterobius vermicularis</name>
    <name type="common">Human pinworm</name>
    <dbReference type="NCBI Taxonomy" id="51028"/>
    <lineage>
        <taxon>Eukaryota</taxon>
        <taxon>Metazoa</taxon>
        <taxon>Ecdysozoa</taxon>
        <taxon>Nematoda</taxon>
        <taxon>Chromadorea</taxon>
        <taxon>Rhabditida</taxon>
        <taxon>Spirurina</taxon>
        <taxon>Oxyuridomorpha</taxon>
        <taxon>Oxyuroidea</taxon>
        <taxon>Oxyuridae</taxon>
        <taxon>Enterobius</taxon>
    </lineage>
</organism>
<dbReference type="STRING" id="51028.A0A0N4V6Z1"/>
<reference evidence="4 5" key="2">
    <citation type="submission" date="2018-10" db="EMBL/GenBank/DDBJ databases">
        <authorList>
            <consortium name="Pathogen Informatics"/>
        </authorList>
    </citation>
    <scope>NUCLEOTIDE SEQUENCE [LARGE SCALE GENOMIC DNA]</scope>
</reference>
<dbReference type="OrthoDB" id="5824250at2759"/>
<name>A0A0N4V6Z1_ENTVE</name>
<reference evidence="6" key="1">
    <citation type="submission" date="2017-02" db="UniProtKB">
        <authorList>
            <consortium name="WormBaseParasite"/>
        </authorList>
    </citation>
    <scope>IDENTIFICATION</scope>
</reference>
<feature type="coiled-coil region" evidence="2">
    <location>
        <begin position="2"/>
        <end position="36"/>
    </location>
</feature>
<sequence>MLTIVVSQRNRLKVRVKEMENEVAEEKKHSAFLQSELDKAHSDNVQLYGKIRFLQNYQMKQNKADVRMEMNDIETRYQGEYEKHIDPFKNFNAQERQRKYSQLKPYDKAALQLVLYRFAYTESCQRDFQTDCIAK</sequence>
<dbReference type="WBParaSite" id="EVEC_0000604101-mRNA-1">
    <property type="protein sequence ID" value="EVEC_0000604101-mRNA-1"/>
    <property type="gene ID" value="EVEC_0000604101"/>
</dbReference>
<dbReference type="GO" id="GO:0006891">
    <property type="term" value="P:intra-Golgi vesicle-mediated transport"/>
    <property type="evidence" value="ECO:0007669"/>
    <property type="project" value="InterPro"/>
</dbReference>
<evidence type="ECO:0000256" key="2">
    <source>
        <dbReference type="SAM" id="Coils"/>
    </source>
</evidence>
<dbReference type="PANTHER" id="PTHR14043:SF17">
    <property type="entry name" value="PROTEIN CASP"/>
    <property type="match status" value="1"/>
</dbReference>
<evidence type="ECO:0000256" key="1">
    <source>
        <dbReference type="ARBA" id="ARBA00023054"/>
    </source>
</evidence>
<evidence type="ECO:0000313" key="4">
    <source>
        <dbReference type="EMBL" id="VDD90901.1"/>
    </source>
</evidence>
<dbReference type="GO" id="GO:0000139">
    <property type="term" value="C:Golgi membrane"/>
    <property type="evidence" value="ECO:0007669"/>
    <property type="project" value="InterPro"/>
</dbReference>
<dbReference type="Pfam" id="PF08172">
    <property type="entry name" value="CASP_C"/>
    <property type="match status" value="1"/>
</dbReference>
<accession>A0A0N4V6Z1</accession>
<dbReference type="InterPro" id="IPR012955">
    <property type="entry name" value="CASP_C"/>
</dbReference>
<dbReference type="AlphaFoldDB" id="A0A0N4V6Z1"/>
<proteinExistence type="predicted"/>
<gene>
    <name evidence="4" type="ORF">EVEC_LOCUS5652</name>
</gene>
<feature type="domain" description="CASP C-terminal" evidence="3">
    <location>
        <begin position="1"/>
        <end position="113"/>
    </location>
</feature>
<evidence type="ECO:0000259" key="3">
    <source>
        <dbReference type="Pfam" id="PF08172"/>
    </source>
</evidence>
<evidence type="ECO:0000313" key="5">
    <source>
        <dbReference type="Proteomes" id="UP000274131"/>
    </source>
</evidence>